<dbReference type="EMBL" id="FUWW01000005">
    <property type="protein sequence ID" value="SJZ46687.1"/>
    <property type="molecule type" value="Genomic_DNA"/>
</dbReference>
<gene>
    <name evidence="2" type="ORF">SAMN02745114_00646</name>
</gene>
<dbReference type="STRING" id="290054.SAMN02745114_00646"/>
<accession>A0A1T4KWJ6</accession>
<proteinExistence type="predicted"/>
<keyword evidence="3" id="KW-1185">Reference proteome</keyword>
<protein>
    <submittedName>
        <fullName evidence="2">Uncharacterized protein</fullName>
    </submittedName>
</protein>
<keyword evidence="1" id="KW-0812">Transmembrane</keyword>
<organism evidence="2 3">
    <name type="scientific">Eubacterium coprostanoligenes</name>
    <dbReference type="NCBI Taxonomy" id="290054"/>
    <lineage>
        <taxon>Bacteria</taxon>
        <taxon>Bacillati</taxon>
        <taxon>Bacillota</taxon>
        <taxon>Clostridia</taxon>
        <taxon>Eubacteriales</taxon>
        <taxon>Eubacteriaceae</taxon>
        <taxon>Eubacterium</taxon>
    </lineage>
</organism>
<dbReference type="RefSeq" id="WP_078768139.1">
    <property type="nucleotide sequence ID" value="NZ_FUWW01000005.1"/>
</dbReference>
<keyword evidence="1" id="KW-1133">Transmembrane helix</keyword>
<evidence type="ECO:0000256" key="1">
    <source>
        <dbReference type="SAM" id="Phobius"/>
    </source>
</evidence>
<feature type="transmembrane region" description="Helical" evidence="1">
    <location>
        <begin position="7"/>
        <end position="27"/>
    </location>
</feature>
<evidence type="ECO:0000313" key="2">
    <source>
        <dbReference type="EMBL" id="SJZ46687.1"/>
    </source>
</evidence>
<keyword evidence="1" id="KW-0472">Membrane</keyword>
<sequence>MTKKNKIIIIFAVLFAVVMLILGIFLIEQHMRKTDVDSAKEQSLEYLCEKYNANPQEFKLIKYNQAHSVQEEYEIFLTKTVWIDFSFEYEYNNRHFIVSKNKKGYYDDYQFDDIQNWCTEWLQKNVDQRIIGIYLDTENIINYYDKNNLDYKYIISKDDSKQFLKCFENDVARFYFYDKEYTYDDMYIDKLSMKFNSTLKADYIPSFYYVTNTPKKHFECFKFIQWRSYAEPDYNIKGE</sequence>
<dbReference type="AlphaFoldDB" id="A0A1T4KWJ6"/>
<name>A0A1T4KWJ6_9FIRM</name>
<reference evidence="2 3" key="1">
    <citation type="submission" date="2017-02" db="EMBL/GenBank/DDBJ databases">
        <authorList>
            <person name="Peterson S.W."/>
        </authorList>
    </citation>
    <scope>NUCLEOTIDE SEQUENCE [LARGE SCALE GENOMIC DNA]</scope>
    <source>
        <strain evidence="2 3">ATCC 51222</strain>
    </source>
</reference>
<dbReference type="Proteomes" id="UP000190657">
    <property type="component" value="Unassembled WGS sequence"/>
</dbReference>
<evidence type="ECO:0000313" key="3">
    <source>
        <dbReference type="Proteomes" id="UP000190657"/>
    </source>
</evidence>